<name>A0A0A8Z5P3_ARUDO</name>
<accession>A0A0A8Z5P3</accession>
<organism evidence="1">
    <name type="scientific">Arundo donax</name>
    <name type="common">Giant reed</name>
    <name type="synonym">Donax arundinaceus</name>
    <dbReference type="NCBI Taxonomy" id="35708"/>
    <lineage>
        <taxon>Eukaryota</taxon>
        <taxon>Viridiplantae</taxon>
        <taxon>Streptophyta</taxon>
        <taxon>Embryophyta</taxon>
        <taxon>Tracheophyta</taxon>
        <taxon>Spermatophyta</taxon>
        <taxon>Magnoliopsida</taxon>
        <taxon>Liliopsida</taxon>
        <taxon>Poales</taxon>
        <taxon>Poaceae</taxon>
        <taxon>PACMAD clade</taxon>
        <taxon>Arundinoideae</taxon>
        <taxon>Arundineae</taxon>
        <taxon>Arundo</taxon>
    </lineage>
</organism>
<reference evidence="1" key="2">
    <citation type="journal article" date="2015" name="Data Brief">
        <title>Shoot transcriptome of the giant reed, Arundo donax.</title>
        <authorList>
            <person name="Barrero R.A."/>
            <person name="Guerrero F.D."/>
            <person name="Moolhuijzen P."/>
            <person name="Goolsby J.A."/>
            <person name="Tidwell J."/>
            <person name="Bellgard S.E."/>
            <person name="Bellgard M.I."/>
        </authorList>
    </citation>
    <scope>NUCLEOTIDE SEQUENCE</scope>
    <source>
        <tissue evidence="1">Shoot tissue taken approximately 20 cm above the soil surface</tissue>
    </source>
</reference>
<protein>
    <submittedName>
        <fullName evidence="1">Uncharacterized protein</fullName>
    </submittedName>
</protein>
<dbReference type="AlphaFoldDB" id="A0A0A8Z5P3"/>
<dbReference type="EMBL" id="GBRH01264882">
    <property type="protein sequence ID" value="JAD33013.1"/>
    <property type="molecule type" value="Transcribed_RNA"/>
</dbReference>
<evidence type="ECO:0000313" key="1">
    <source>
        <dbReference type="EMBL" id="JAD33013.1"/>
    </source>
</evidence>
<sequence>MCHRHRTAATHLEPTLINGRVYKVFSKS</sequence>
<proteinExistence type="predicted"/>
<reference evidence="1" key="1">
    <citation type="submission" date="2014-09" db="EMBL/GenBank/DDBJ databases">
        <authorList>
            <person name="Magalhaes I.L.F."/>
            <person name="Oliveira U."/>
            <person name="Santos F.R."/>
            <person name="Vidigal T.H.D.A."/>
            <person name="Brescovit A.D."/>
            <person name="Santos A.J."/>
        </authorList>
    </citation>
    <scope>NUCLEOTIDE SEQUENCE</scope>
    <source>
        <tissue evidence="1">Shoot tissue taken approximately 20 cm above the soil surface</tissue>
    </source>
</reference>